<evidence type="ECO:0000256" key="1">
    <source>
        <dbReference type="ARBA" id="ARBA00004141"/>
    </source>
</evidence>
<feature type="transmembrane region" description="Helical" evidence="5">
    <location>
        <begin position="130"/>
        <end position="155"/>
    </location>
</feature>
<feature type="domain" description="Virulence factor membrane-bound polymerase C-terminal" evidence="7">
    <location>
        <begin position="387"/>
        <end position="562"/>
    </location>
</feature>
<dbReference type="Proteomes" id="UP000036027">
    <property type="component" value="Unassembled WGS sequence"/>
</dbReference>
<feature type="transmembrane region" description="Helical" evidence="5">
    <location>
        <begin position="47"/>
        <end position="66"/>
    </location>
</feature>
<feature type="transmembrane region" description="Helical" evidence="5">
    <location>
        <begin position="73"/>
        <end position="93"/>
    </location>
</feature>
<evidence type="ECO:0000313" key="9">
    <source>
        <dbReference type="Proteomes" id="UP000036027"/>
    </source>
</evidence>
<evidence type="ECO:0000256" key="5">
    <source>
        <dbReference type="SAM" id="Phobius"/>
    </source>
</evidence>
<feature type="transmembrane region" description="Helical" evidence="5">
    <location>
        <begin position="99"/>
        <end position="118"/>
    </location>
</feature>
<feature type="transmembrane region" description="Helical" evidence="5">
    <location>
        <begin position="384"/>
        <end position="401"/>
    </location>
</feature>
<dbReference type="InterPro" id="IPR051533">
    <property type="entry name" value="WaaL-like"/>
</dbReference>
<evidence type="ECO:0000256" key="2">
    <source>
        <dbReference type="ARBA" id="ARBA00022692"/>
    </source>
</evidence>
<dbReference type="InterPro" id="IPR007016">
    <property type="entry name" value="O-antigen_ligase-rel_domated"/>
</dbReference>
<keyword evidence="9" id="KW-1185">Reference proteome</keyword>
<dbReference type="InterPro" id="IPR021797">
    <property type="entry name" value="Wzy_C_2"/>
</dbReference>
<feature type="transmembrane region" description="Helical" evidence="5">
    <location>
        <begin position="224"/>
        <end position="242"/>
    </location>
</feature>
<sequence>MFNNIFSSNRRVDDWPLWFCIALICIAPFLSLYRVGPLSSFYLENGSLAAALLLVFLSAFYGVLNVRLPATAVYFLVLAAGLWLQARLMGLIYPGFSDMTVWTFIILALTAWACRGWVAELGQDRVVAVLAWALLIGALLQAAVAVMQFTGWAAWPPLRGIVAYRGLREVSGQLGQRNHLGHYLMWGILAASYLWSQRRLPLWGGLLSVVALTAALALVNSRTIFTYVAAVGLLLPLWRLRAGREANRTVLLMGLALALTVFMQYALNPVLAWFSHVQYDTALSRVERSTFAMSARDIEWRKAWIVFQTAPLWGHGWGSLSLQGFSTNIFPKVYSTHGLNVLFTHSHNLILQLLAETGIVGTLAVVGGYLAAIWRMFRRPAGQASLLLLALMAVSLCHSLLEYPLWYIYFLVPFALMMSLSPADKQDLRYGLRGTVQNWAGAVVVLFLAVGIVRLTAVYTELAEFSRQKNSDTPADILQKTNGLIKISATEPMLRYYAQMSLAKRADPADPMPAQWAQEAAMQTQLFRPYANAYQRGFYLYRQGKTAEAQEWLRKTYEYYPNMLPFYRKKIYDSPYFEGLREQVDFHCRAYEEVNPKAKSCFSAQ</sequence>
<reference evidence="8 9" key="1">
    <citation type="submission" date="2014-11" db="EMBL/GenBank/DDBJ databases">
        <title>Genome of a novel goose pathogen.</title>
        <authorList>
            <person name="Hansen C.M."/>
            <person name="Hueffer K."/>
            <person name="Choi S.C."/>
        </authorList>
    </citation>
    <scope>NUCLEOTIDE SEQUENCE [LARGE SCALE GENOMIC DNA]</scope>
    <source>
        <strain evidence="8 9">KH1503</strain>
    </source>
</reference>
<dbReference type="OrthoDB" id="4448at2"/>
<evidence type="ECO:0000259" key="7">
    <source>
        <dbReference type="Pfam" id="PF11846"/>
    </source>
</evidence>
<feature type="transmembrane region" description="Helical" evidence="5">
    <location>
        <begin position="436"/>
        <end position="459"/>
    </location>
</feature>
<feature type="transmembrane region" description="Helical" evidence="5">
    <location>
        <begin position="202"/>
        <end position="218"/>
    </location>
</feature>
<dbReference type="GO" id="GO:0016020">
    <property type="term" value="C:membrane"/>
    <property type="evidence" value="ECO:0007669"/>
    <property type="project" value="UniProtKB-SubCell"/>
</dbReference>
<proteinExistence type="predicted"/>
<name>A0A0J0YR54_9NEIS</name>
<keyword evidence="2 5" id="KW-0812">Transmembrane</keyword>
<feature type="transmembrane region" description="Helical" evidence="5">
    <location>
        <begin position="249"/>
        <end position="267"/>
    </location>
</feature>
<dbReference type="Pfam" id="PF04932">
    <property type="entry name" value="Wzy_C"/>
    <property type="match status" value="1"/>
</dbReference>
<feature type="transmembrane region" description="Helical" evidence="5">
    <location>
        <begin position="180"/>
        <end position="195"/>
    </location>
</feature>
<keyword evidence="4 5" id="KW-0472">Membrane</keyword>
<accession>A0A0J0YR54</accession>
<dbReference type="PATRIC" id="fig|1470200.3.peg.278"/>
<dbReference type="Pfam" id="PF11846">
    <property type="entry name" value="Wzy_C_2"/>
    <property type="match status" value="1"/>
</dbReference>
<evidence type="ECO:0000313" key="8">
    <source>
        <dbReference type="EMBL" id="KLT72636.1"/>
    </source>
</evidence>
<dbReference type="PANTHER" id="PTHR37422:SF21">
    <property type="entry name" value="EXOQ-LIKE PROTEIN"/>
    <property type="match status" value="1"/>
</dbReference>
<feature type="domain" description="O-antigen ligase-related" evidence="6">
    <location>
        <begin position="208"/>
        <end position="365"/>
    </location>
</feature>
<dbReference type="PANTHER" id="PTHR37422">
    <property type="entry name" value="TEICHURONIC ACID BIOSYNTHESIS PROTEIN TUAE"/>
    <property type="match status" value="1"/>
</dbReference>
<evidence type="ECO:0000256" key="3">
    <source>
        <dbReference type="ARBA" id="ARBA00022989"/>
    </source>
</evidence>
<dbReference type="RefSeq" id="WP_047761219.1">
    <property type="nucleotide sequence ID" value="NZ_CP091510.1"/>
</dbReference>
<evidence type="ECO:0000259" key="6">
    <source>
        <dbReference type="Pfam" id="PF04932"/>
    </source>
</evidence>
<keyword evidence="3 5" id="KW-1133">Transmembrane helix</keyword>
<evidence type="ECO:0000256" key="4">
    <source>
        <dbReference type="ARBA" id="ARBA00023136"/>
    </source>
</evidence>
<dbReference type="EMBL" id="JTDO01000010">
    <property type="protein sequence ID" value="KLT72636.1"/>
    <property type="molecule type" value="Genomic_DNA"/>
</dbReference>
<organism evidence="8 9">
    <name type="scientific">Neisseria arctica</name>
    <dbReference type="NCBI Taxonomy" id="1470200"/>
    <lineage>
        <taxon>Bacteria</taxon>
        <taxon>Pseudomonadati</taxon>
        <taxon>Pseudomonadota</taxon>
        <taxon>Betaproteobacteria</taxon>
        <taxon>Neisseriales</taxon>
        <taxon>Neisseriaceae</taxon>
        <taxon>Neisseria</taxon>
    </lineage>
</organism>
<dbReference type="AlphaFoldDB" id="A0A0J0YR54"/>
<dbReference type="STRING" id="1470200.PL75_07040"/>
<gene>
    <name evidence="8" type="ORF">PL75_07040</name>
</gene>
<comment type="subcellular location">
    <subcellularLocation>
        <location evidence="1">Membrane</location>
        <topology evidence="1">Multi-pass membrane protein</topology>
    </subcellularLocation>
</comment>
<feature type="transmembrane region" description="Helical" evidence="5">
    <location>
        <begin position="349"/>
        <end position="372"/>
    </location>
</feature>
<comment type="caution">
    <text evidence="8">The sequence shown here is derived from an EMBL/GenBank/DDBJ whole genome shotgun (WGS) entry which is preliminary data.</text>
</comment>
<protein>
    <submittedName>
        <fullName evidence="8">Polymerase</fullName>
    </submittedName>
</protein>
<feature type="transmembrane region" description="Helical" evidence="5">
    <location>
        <begin position="15"/>
        <end position="35"/>
    </location>
</feature>